<reference evidence="2" key="1">
    <citation type="submission" date="2019-02" db="EMBL/GenBank/DDBJ databases">
        <authorList>
            <consortium name="Pathogen Informatics"/>
        </authorList>
    </citation>
    <scope>NUCLEOTIDE SEQUENCE</scope>
    <source>
        <strain evidence="2">3012STDY6733949</strain>
    </source>
</reference>
<dbReference type="AlphaFoldDB" id="A0A449GGI0"/>
<feature type="region of interest" description="Disordered" evidence="1">
    <location>
        <begin position="131"/>
        <end position="171"/>
    </location>
</feature>
<feature type="compositionally biased region" description="Basic and acidic residues" evidence="1">
    <location>
        <begin position="135"/>
        <end position="149"/>
    </location>
</feature>
<protein>
    <submittedName>
        <fullName evidence="2">Uncharacterized protein</fullName>
    </submittedName>
</protein>
<accession>A0A449GGI0</accession>
<name>A0A449GGI0_NOCFR</name>
<evidence type="ECO:0000313" key="2">
    <source>
        <dbReference type="EMBL" id="VFA84932.1"/>
    </source>
</evidence>
<gene>
    <name evidence="2" type="ORF">NCTC1935_02766</name>
</gene>
<dbReference type="EMBL" id="CAACYE010000005">
    <property type="protein sequence ID" value="VFA84932.1"/>
    <property type="molecule type" value="Genomic_DNA"/>
</dbReference>
<sequence length="171" mass="19548">MRFTVDYLWRDVRQVDLLDTPVMVDPGQEVRGRVPQLLQAFAEQRIAPAEIGAEISVMTVEDQQAVREAGRAIRAGDEVDARLWPGYADRNQLREQLETYARDAVEAGREADYLAETELAPFDAALVGIPHRTRAGPDRRRGLRRDQGRHPRTGRYPCSPGWETRARRRRT</sequence>
<proteinExistence type="predicted"/>
<evidence type="ECO:0000256" key="1">
    <source>
        <dbReference type="SAM" id="MobiDB-lite"/>
    </source>
</evidence>
<organism evidence="2">
    <name type="scientific">Nocardia farcinica</name>
    <dbReference type="NCBI Taxonomy" id="37329"/>
    <lineage>
        <taxon>Bacteria</taxon>
        <taxon>Bacillati</taxon>
        <taxon>Actinomycetota</taxon>
        <taxon>Actinomycetes</taxon>
        <taxon>Mycobacteriales</taxon>
        <taxon>Nocardiaceae</taxon>
        <taxon>Nocardia</taxon>
    </lineage>
</organism>